<dbReference type="Gene3D" id="3.60.15.10">
    <property type="entry name" value="Ribonuclease Z/Hydroxyacylglutathione hydrolase-like"/>
    <property type="match status" value="1"/>
</dbReference>
<evidence type="ECO:0000313" key="2">
    <source>
        <dbReference type="Proteomes" id="UP000887574"/>
    </source>
</evidence>
<dbReference type="GO" id="GO:0004521">
    <property type="term" value="F:RNA endonuclease activity"/>
    <property type="evidence" value="ECO:0007669"/>
    <property type="project" value="TreeGrafter"/>
</dbReference>
<dbReference type="InterPro" id="IPR036866">
    <property type="entry name" value="RibonucZ/Hydroxyglut_hydro"/>
</dbReference>
<dbReference type="InterPro" id="IPR050662">
    <property type="entry name" value="Sec-metab_biosynth-thioest"/>
</dbReference>
<dbReference type="Pfam" id="PF00753">
    <property type="entry name" value="Lactamase_B"/>
    <property type="match status" value="1"/>
</dbReference>
<dbReference type="InterPro" id="IPR001279">
    <property type="entry name" value="Metallo-B-lactamas"/>
</dbReference>
<evidence type="ECO:0000259" key="1">
    <source>
        <dbReference type="Pfam" id="PF00753"/>
    </source>
</evidence>
<keyword evidence="2" id="KW-1185">Reference proteome</keyword>
<dbReference type="InterPro" id="IPR036388">
    <property type="entry name" value="WH-like_DNA-bd_sf"/>
</dbReference>
<feature type="domain" description="Metallo-beta-lactamase" evidence="1">
    <location>
        <begin position="119"/>
        <end position="203"/>
    </location>
</feature>
<accession>A0A915E1P4</accession>
<dbReference type="AlphaFoldDB" id="A0A915E1P4"/>
<dbReference type="WBParaSite" id="jg25528.1">
    <property type="protein sequence ID" value="jg25528.1"/>
    <property type="gene ID" value="jg25528"/>
</dbReference>
<evidence type="ECO:0000313" key="3">
    <source>
        <dbReference type="WBParaSite" id="jg25528.1"/>
    </source>
</evidence>
<proteinExistence type="predicted"/>
<dbReference type="SUPFAM" id="SSF56281">
    <property type="entry name" value="Metallo-hydrolase/oxidoreductase"/>
    <property type="match status" value="1"/>
</dbReference>
<dbReference type="PANTHER" id="PTHR23131:SF0">
    <property type="entry name" value="ENDORIBONUCLEASE LACTB2"/>
    <property type="match status" value="1"/>
</dbReference>
<sequence>MLRDSFDYWQRSIAVATDIPFSHYECYLNSYRRCSSIVTIGLPSSWSESRSIHAPGTNTYLVDDAVKAKFSLMQASRMFPSTSKSEECFGGCQNFLYSSHSLAWRSCWRNSSSLQICDDRIFLSISSEKDGYELNVEGASLRVIHTPGHTNDHLSIYLKEENSLFSGDCILGEGSSIFEDLHDYMKSLEVLKNLSVERIYPGHGPVIESPADKIDEYVAHRMKREKQILDYLATVESATVMTVTSAVYKVASRYEYMKLVKKNLLACDNIAGREIGSCE</sequence>
<dbReference type="GO" id="GO:0003727">
    <property type="term" value="F:single-stranded RNA binding"/>
    <property type="evidence" value="ECO:0007669"/>
    <property type="project" value="TreeGrafter"/>
</dbReference>
<dbReference type="PANTHER" id="PTHR23131">
    <property type="entry name" value="ENDORIBONUCLEASE LACTB2"/>
    <property type="match status" value="1"/>
</dbReference>
<protein>
    <submittedName>
        <fullName evidence="3">Metallo-beta-lactamase domain-containing protein</fullName>
    </submittedName>
</protein>
<organism evidence="2 3">
    <name type="scientific">Ditylenchus dipsaci</name>
    <dbReference type="NCBI Taxonomy" id="166011"/>
    <lineage>
        <taxon>Eukaryota</taxon>
        <taxon>Metazoa</taxon>
        <taxon>Ecdysozoa</taxon>
        <taxon>Nematoda</taxon>
        <taxon>Chromadorea</taxon>
        <taxon>Rhabditida</taxon>
        <taxon>Tylenchina</taxon>
        <taxon>Tylenchomorpha</taxon>
        <taxon>Sphaerularioidea</taxon>
        <taxon>Anguinidae</taxon>
        <taxon>Anguininae</taxon>
        <taxon>Ditylenchus</taxon>
    </lineage>
</organism>
<dbReference type="Gene3D" id="1.10.10.10">
    <property type="entry name" value="Winged helix-like DNA-binding domain superfamily/Winged helix DNA-binding domain"/>
    <property type="match status" value="1"/>
</dbReference>
<dbReference type="GO" id="GO:0005759">
    <property type="term" value="C:mitochondrial matrix"/>
    <property type="evidence" value="ECO:0007669"/>
    <property type="project" value="TreeGrafter"/>
</dbReference>
<reference evidence="3" key="1">
    <citation type="submission" date="2022-11" db="UniProtKB">
        <authorList>
            <consortium name="WormBaseParasite"/>
        </authorList>
    </citation>
    <scope>IDENTIFICATION</scope>
</reference>
<name>A0A915E1P4_9BILA</name>
<dbReference type="Proteomes" id="UP000887574">
    <property type="component" value="Unplaced"/>
</dbReference>